<accession>A0A1Y6B901</accession>
<dbReference type="EMBL" id="FWZT01000001">
    <property type="protein sequence ID" value="SME90872.1"/>
    <property type="molecule type" value="Genomic_DNA"/>
</dbReference>
<dbReference type="RefSeq" id="WP_132314478.1">
    <property type="nucleotide sequence ID" value="NZ_FWZT01000001.1"/>
</dbReference>
<dbReference type="Pfam" id="PF00781">
    <property type="entry name" value="DAGK_cat"/>
    <property type="match status" value="1"/>
</dbReference>
<proteinExistence type="predicted"/>
<evidence type="ECO:0000313" key="2">
    <source>
        <dbReference type="EMBL" id="SME90872.1"/>
    </source>
</evidence>
<dbReference type="InterPro" id="IPR016064">
    <property type="entry name" value="NAD/diacylglycerol_kinase_sf"/>
</dbReference>
<evidence type="ECO:0000313" key="3">
    <source>
        <dbReference type="Proteomes" id="UP000192907"/>
    </source>
</evidence>
<dbReference type="InterPro" id="IPR017438">
    <property type="entry name" value="ATP-NAD_kinase_N"/>
</dbReference>
<dbReference type="OrthoDB" id="5487997at2"/>
<reference evidence="3" key="1">
    <citation type="submission" date="2017-04" db="EMBL/GenBank/DDBJ databases">
        <authorList>
            <person name="Varghese N."/>
            <person name="Submissions S."/>
        </authorList>
    </citation>
    <scope>NUCLEOTIDE SEQUENCE [LARGE SCALE GENOMIC DNA]</scope>
    <source>
        <strain evidence="3">RKEM611</strain>
    </source>
</reference>
<keyword evidence="2" id="KW-0808">Transferase</keyword>
<dbReference type="SUPFAM" id="SSF111331">
    <property type="entry name" value="NAD kinase/diacylglycerol kinase-like"/>
    <property type="match status" value="1"/>
</dbReference>
<dbReference type="Gene3D" id="2.60.200.40">
    <property type="match status" value="1"/>
</dbReference>
<dbReference type="AlphaFoldDB" id="A0A1Y6B901"/>
<evidence type="ECO:0000259" key="1">
    <source>
        <dbReference type="PROSITE" id="PS50146"/>
    </source>
</evidence>
<organism evidence="2 3">
    <name type="scientific">Pseudobacteriovorax antillogorgiicola</name>
    <dbReference type="NCBI Taxonomy" id="1513793"/>
    <lineage>
        <taxon>Bacteria</taxon>
        <taxon>Pseudomonadati</taxon>
        <taxon>Bdellovibrionota</taxon>
        <taxon>Oligoflexia</taxon>
        <taxon>Oligoflexales</taxon>
        <taxon>Pseudobacteriovoracaceae</taxon>
        <taxon>Pseudobacteriovorax</taxon>
    </lineage>
</organism>
<gene>
    <name evidence="2" type="ORF">SAMN06296036_101407</name>
</gene>
<feature type="domain" description="DAGKc" evidence="1">
    <location>
        <begin position="1"/>
        <end position="138"/>
    </location>
</feature>
<dbReference type="STRING" id="1513793.SAMN06296036_101407"/>
<keyword evidence="2" id="KW-0418">Kinase</keyword>
<dbReference type="InterPro" id="IPR001206">
    <property type="entry name" value="Diacylglycerol_kinase_cat_dom"/>
</dbReference>
<dbReference type="PROSITE" id="PS50146">
    <property type="entry name" value="DAGK"/>
    <property type="match status" value="1"/>
</dbReference>
<keyword evidence="3" id="KW-1185">Reference proteome</keyword>
<name>A0A1Y6B901_9BACT</name>
<dbReference type="Proteomes" id="UP000192907">
    <property type="component" value="Unassembled WGS sequence"/>
</dbReference>
<dbReference type="GO" id="GO:0016301">
    <property type="term" value="F:kinase activity"/>
    <property type="evidence" value="ECO:0007669"/>
    <property type="project" value="UniProtKB-KW"/>
</dbReference>
<dbReference type="Gene3D" id="3.40.50.10330">
    <property type="entry name" value="Probable inorganic polyphosphate/atp-NAD kinase, domain 1"/>
    <property type="match status" value="1"/>
</dbReference>
<protein>
    <submittedName>
        <fullName evidence="2">Diacylglycerol kinase family enzyme</fullName>
    </submittedName>
</protein>
<sequence length="310" mass="34566">MSRIGIIANPYSKLNKRNPAQIETLRTIASKHADFFVTDSLQDLSQKVKTMANTGFDVIAICGGDGTIALTMTEIIRWYTRKELPKIAILKGGTMNLVASQINIQGSQASVLRRLIRRVEQRSALTTSKLQTLQVGDHFGFLYADGSAVRILKEFYRKKSGILGAIWLGLRLVSSFLRKGRLVSKLIYEETVKAKSGAQTMEFTSLGNFAGTIRKLPLGFPLLPLAMKQKGLFQATFITCPKEKLLWQLPLIMIKHKEGTSLGKYSICCDELEISSQSPLHYTLDGELFIHDETTPLKISQGPEVEFIKL</sequence>